<gene>
    <name evidence="2" type="ORF">HPBE_LOCUS23823</name>
</gene>
<feature type="signal peptide" evidence="1">
    <location>
        <begin position="1"/>
        <end position="17"/>
    </location>
</feature>
<dbReference type="EMBL" id="UZAH01035527">
    <property type="protein sequence ID" value="VDP41268.1"/>
    <property type="molecule type" value="Genomic_DNA"/>
</dbReference>
<dbReference type="WBParaSite" id="HPBE_0002382401-mRNA-1">
    <property type="protein sequence ID" value="HPBE_0002382401-mRNA-1"/>
    <property type="gene ID" value="HPBE_0002382401"/>
</dbReference>
<evidence type="ECO:0000313" key="3">
    <source>
        <dbReference type="Proteomes" id="UP000050761"/>
    </source>
</evidence>
<evidence type="ECO:0000313" key="4">
    <source>
        <dbReference type="WBParaSite" id="HPBE_0002382401-mRNA-1"/>
    </source>
</evidence>
<reference evidence="4" key="2">
    <citation type="submission" date="2019-09" db="UniProtKB">
        <authorList>
            <consortium name="WormBaseParasite"/>
        </authorList>
    </citation>
    <scope>IDENTIFICATION</scope>
</reference>
<organism evidence="3 4">
    <name type="scientific">Heligmosomoides polygyrus</name>
    <name type="common">Parasitic roundworm</name>
    <dbReference type="NCBI Taxonomy" id="6339"/>
    <lineage>
        <taxon>Eukaryota</taxon>
        <taxon>Metazoa</taxon>
        <taxon>Ecdysozoa</taxon>
        <taxon>Nematoda</taxon>
        <taxon>Chromadorea</taxon>
        <taxon>Rhabditida</taxon>
        <taxon>Rhabditina</taxon>
        <taxon>Rhabditomorpha</taxon>
        <taxon>Strongyloidea</taxon>
        <taxon>Heligmosomidae</taxon>
        <taxon>Heligmosomoides</taxon>
    </lineage>
</organism>
<feature type="chain" id="PRO_5044552184" evidence="1">
    <location>
        <begin position="18"/>
        <end position="213"/>
    </location>
</feature>
<dbReference type="Proteomes" id="UP000050761">
    <property type="component" value="Unassembled WGS sequence"/>
</dbReference>
<reference evidence="2 3" key="1">
    <citation type="submission" date="2018-11" db="EMBL/GenBank/DDBJ databases">
        <authorList>
            <consortium name="Pathogen Informatics"/>
        </authorList>
    </citation>
    <scope>NUCLEOTIDE SEQUENCE [LARGE SCALE GENOMIC DNA]</scope>
</reference>
<keyword evidence="1" id="KW-0732">Signal</keyword>
<keyword evidence="3" id="KW-1185">Reference proteome</keyword>
<dbReference type="OrthoDB" id="5779933at2759"/>
<accession>A0A183GMA4</accession>
<name>A0A183GMA4_HELPZ</name>
<sequence>MLLPLALFSCLVTATKSCSNSALSRDAEVVTDPSFSFTISPPVGWTYYPTVAPTGATTVTNFFPGQSKTSTEALQYAQNEVMASYLEALSQQPIPVIGVTATVTYSPDEISNCYISQPIPGGTKIGYLAGGAITQIATVTIQTATVSTCPLSSTMVTTGIGPYTEYTKTVTVSTRGGTTMSRYNWNRVLSQFQSTLNLRYHALFRSQINIGNN</sequence>
<protein>
    <submittedName>
        <fullName evidence="4">Secreted protein</fullName>
    </submittedName>
</protein>
<dbReference type="AlphaFoldDB" id="A0A183GMA4"/>
<evidence type="ECO:0000313" key="2">
    <source>
        <dbReference type="EMBL" id="VDP41268.1"/>
    </source>
</evidence>
<evidence type="ECO:0000256" key="1">
    <source>
        <dbReference type="SAM" id="SignalP"/>
    </source>
</evidence>
<accession>A0A3P8E439</accession>
<proteinExistence type="predicted"/>